<accession>A0AA37TZU5</accession>
<dbReference type="PANTHER" id="PTHR30435:SF1">
    <property type="entry name" value="FLAGELLAR HOOK PROTEIN FLGE"/>
    <property type="match status" value="1"/>
</dbReference>
<dbReference type="PANTHER" id="PTHR30435">
    <property type="entry name" value="FLAGELLAR PROTEIN"/>
    <property type="match status" value="1"/>
</dbReference>
<evidence type="ECO:0000259" key="6">
    <source>
        <dbReference type="Pfam" id="PF06429"/>
    </source>
</evidence>
<name>A0AA37TZU5_9RHOB</name>
<dbReference type="InterPro" id="IPR020013">
    <property type="entry name" value="Flagellar_FlgE/F/G"/>
</dbReference>
<comment type="caution">
    <text evidence="7">The sequence shown here is derived from an EMBL/GenBank/DDBJ whole genome shotgun (WGS) entry which is preliminary data.</text>
</comment>
<feature type="domain" description="Flagellar basal body rod protein N-terminal" evidence="5">
    <location>
        <begin position="7"/>
        <end position="37"/>
    </location>
</feature>
<feature type="domain" description="Flagellar basal-body/hook protein C-terminal" evidence="6">
    <location>
        <begin position="392"/>
        <end position="432"/>
    </location>
</feature>
<dbReference type="Proteomes" id="UP001157355">
    <property type="component" value="Unassembled WGS sequence"/>
</dbReference>
<reference evidence="7 8" key="1">
    <citation type="journal article" date="2014" name="Int. J. Syst. Evol. Microbiol.">
        <title>Complete genome sequence of Corynebacterium casei LMG S-19264T (=DSM 44701T), isolated from a smear-ripened cheese.</title>
        <authorList>
            <consortium name="US DOE Joint Genome Institute (JGI-PGF)"/>
            <person name="Walter F."/>
            <person name="Albersmeier A."/>
            <person name="Kalinowski J."/>
            <person name="Ruckert C."/>
        </authorList>
    </citation>
    <scope>NUCLEOTIDE SEQUENCE [LARGE SCALE GENOMIC DNA]</scope>
    <source>
        <strain evidence="7 8">NBRC 111766</strain>
    </source>
</reference>
<dbReference type="NCBIfam" id="TIGR03506">
    <property type="entry name" value="FlgEFG_subfam"/>
    <property type="match status" value="1"/>
</dbReference>
<dbReference type="RefSeq" id="WP_284323438.1">
    <property type="nucleotide sequence ID" value="NZ_BSPP01000002.1"/>
</dbReference>
<keyword evidence="3 4" id="KW-0975">Bacterial flagellum</keyword>
<evidence type="ECO:0000313" key="8">
    <source>
        <dbReference type="Proteomes" id="UP001157355"/>
    </source>
</evidence>
<dbReference type="InterPro" id="IPR019776">
    <property type="entry name" value="Flagellar_basal_body_rod_CS"/>
</dbReference>
<keyword evidence="7" id="KW-0969">Cilium</keyword>
<proteinExistence type="inferred from homology"/>
<organism evidence="7 8">
    <name type="scientific">Cypionkella aquatica</name>
    <dbReference type="NCBI Taxonomy" id="1756042"/>
    <lineage>
        <taxon>Bacteria</taxon>
        <taxon>Pseudomonadati</taxon>
        <taxon>Pseudomonadota</taxon>
        <taxon>Alphaproteobacteria</taxon>
        <taxon>Rhodobacterales</taxon>
        <taxon>Paracoccaceae</taxon>
        <taxon>Cypionkella</taxon>
    </lineage>
</organism>
<dbReference type="InterPro" id="IPR010930">
    <property type="entry name" value="Flg_bb/hook_C_dom"/>
</dbReference>
<keyword evidence="8" id="KW-1185">Reference proteome</keyword>
<dbReference type="InterPro" id="IPR001444">
    <property type="entry name" value="Flag_bb_rod_N"/>
</dbReference>
<gene>
    <name evidence="7" type="primary">flgE</name>
    <name evidence="7" type="ORF">GCM10010873_01830</name>
</gene>
<dbReference type="GO" id="GO:0071978">
    <property type="term" value="P:bacterial-type flagellum-dependent swarming motility"/>
    <property type="evidence" value="ECO:0007669"/>
    <property type="project" value="TreeGrafter"/>
</dbReference>
<evidence type="ECO:0000313" key="7">
    <source>
        <dbReference type="EMBL" id="GLS85210.1"/>
    </source>
</evidence>
<comment type="function">
    <text evidence="4">A flexible structure which links the flagellar filament to the drive apparatus in the basal body.</text>
</comment>
<keyword evidence="7" id="KW-0282">Flagellum</keyword>
<evidence type="ECO:0000256" key="4">
    <source>
        <dbReference type="RuleBase" id="RU362116"/>
    </source>
</evidence>
<keyword evidence="7" id="KW-0966">Cell projection</keyword>
<dbReference type="GO" id="GO:0009425">
    <property type="term" value="C:bacterial-type flagellum basal body"/>
    <property type="evidence" value="ECO:0007669"/>
    <property type="project" value="UniProtKB-SubCell"/>
</dbReference>
<evidence type="ECO:0000256" key="2">
    <source>
        <dbReference type="ARBA" id="ARBA00009677"/>
    </source>
</evidence>
<dbReference type="AlphaFoldDB" id="A0AA37TZU5"/>
<dbReference type="GO" id="GO:0005829">
    <property type="term" value="C:cytosol"/>
    <property type="evidence" value="ECO:0007669"/>
    <property type="project" value="TreeGrafter"/>
</dbReference>
<evidence type="ECO:0000256" key="3">
    <source>
        <dbReference type="ARBA" id="ARBA00023143"/>
    </source>
</evidence>
<dbReference type="PROSITE" id="PS00588">
    <property type="entry name" value="FLAGELLA_BB_ROD"/>
    <property type="match status" value="1"/>
</dbReference>
<sequence>MTISSSLNAGVAGLNAIANRLATIADNIANSSTYGYRRAETDFHSVALQGNSSSAYVAGGVRTSNMRLIDERGPLISTANATDLAVDGRGFLPVTDIGSVDGADGAYPISLVTTGSFRPDASGVLRTDTGLVLMGWPANADGSVATFPRDTMAALEPVRINATQYIGNPTTAMTLGINLPATDSTAGSAGDPRDLTIEYFGNLGTSESLDFSFTPTVPTTGASNTWTMTIRDSASGGTVIGEYTLTFDPSQAAGGTLASVTAVSGGAYNGADGTIPISVAGGSIDLKIGELGQPNGMTQLSSNFAPVSISKNGSPVASLTSVEVDEKGDLYAIYDQGFSRRIYQLPVVDVPNPNGLTTLNNQTYQTSAASGPFYLWNAGDGPTGSVVGYAREESSTDVASELTQLIQTQRAYSSNAKVIQTADEMLQEATNIKR</sequence>
<protein>
    <recommendedName>
        <fullName evidence="4">Flagellar hook protein FlgE</fullName>
    </recommendedName>
</protein>
<dbReference type="GO" id="GO:0009424">
    <property type="term" value="C:bacterial-type flagellum hook"/>
    <property type="evidence" value="ECO:0007669"/>
    <property type="project" value="TreeGrafter"/>
</dbReference>
<dbReference type="Pfam" id="PF00460">
    <property type="entry name" value="Flg_bb_rod"/>
    <property type="match status" value="1"/>
</dbReference>
<dbReference type="Pfam" id="PF06429">
    <property type="entry name" value="Flg_bbr_C"/>
    <property type="match status" value="1"/>
</dbReference>
<evidence type="ECO:0000256" key="1">
    <source>
        <dbReference type="ARBA" id="ARBA00004117"/>
    </source>
</evidence>
<comment type="similarity">
    <text evidence="2 4">Belongs to the flagella basal body rod proteins family.</text>
</comment>
<dbReference type="SUPFAM" id="SSF117143">
    <property type="entry name" value="Flagellar hook protein flgE"/>
    <property type="match status" value="1"/>
</dbReference>
<evidence type="ECO:0000259" key="5">
    <source>
        <dbReference type="Pfam" id="PF00460"/>
    </source>
</evidence>
<dbReference type="EMBL" id="BSPP01000002">
    <property type="protein sequence ID" value="GLS85210.1"/>
    <property type="molecule type" value="Genomic_DNA"/>
</dbReference>
<dbReference type="InterPro" id="IPR037925">
    <property type="entry name" value="FlgE/F/G-like"/>
</dbReference>
<comment type="subcellular location">
    <subcellularLocation>
        <location evidence="1 4">Bacterial flagellum basal body</location>
    </subcellularLocation>
</comment>